<dbReference type="HOGENOM" id="CLU_001493_7_2_1"/>
<feature type="domain" description="Methionyl/Valyl/Leucyl/Isoleucyl-tRNA synthetase anticodon-binding" evidence="15">
    <location>
        <begin position="758"/>
        <end position="893"/>
    </location>
</feature>
<dbReference type="NCBIfam" id="TIGR00392">
    <property type="entry name" value="ileS"/>
    <property type="match status" value="1"/>
</dbReference>
<evidence type="ECO:0000256" key="12">
    <source>
        <dbReference type="RuleBase" id="RU363035"/>
    </source>
</evidence>
<dbReference type="GO" id="GO:0005524">
    <property type="term" value="F:ATP binding"/>
    <property type="evidence" value="ECO:0007669"/>
    <property type="project" value="UniProtKB-KW"/>
</dbReference>
<dbReference type="GO" id="GO:0004822">
    <property type="term" value="F:isoleucine-tRNA ligase activity"/>
    <property type="evidence" value="ECO:0007669"/>
    <property type="project" value="UniProtKB-EC"/>
</dbReference>
<dbReference type="GO" id="GO:0005739">
    <property type="term" value="C:mitochondrion"/>
    <property type="evidence" value="ECO:0007669"/>
    <property type="project" value="UniProtKB-SubCell"/>
</dbReference>
<dbReference type="EC" id="6.1.1.5" evidence="3"/>
<dbReference type="GeneID" id="19156049"/>
<dbReference type="RefSeq" id="XP_007720250.1">
    <property type="nucleotide sequence ID" value="XM_007722060.1"/>
</dbReference>
<dbReference type="Gene3D" id="3.40.50.620">
    <property type="entry name" value="HUPs"/>
    <property type="match status" value="2"/>
</dbReference>
<evidence type="ECO:0000256" key="2">
    <source>
        <dbReference type="ARBA" id="ARBA00005594"/>
    </source>
</evidence>
<dbReference type="SUPFAM" id="SSF47323">
    <property type="entry name" value="Anticodon-binding domain of a subclass of class I aminoacyl-tRNA synthetases"/>
    <property type="match status" value="1"/>
</dbReference>
<dbReference type="OrthoDB" id="10264412at2759"/>
<dbReference type="Pfam" id="PF00133">
    <property type="entry name" value="tRNA-synt_1"/>
    <property type="match status" value="1"/>
</dbReference>
<dbReference type="STRING" id="1182541.W9Z363"/>
<dbReference type="Gene3D" id="1.10.730.20">
    <property type="match status" value="1"/>
</dbReference>
<dbReference type="GO" id="GO:0032543">
    <property type="term" value="P:mitochondrial translation"/>
    <property type="evidence" value="ECO:0007669"/>
    <property type="project" value="TreeGrafter"/>
</dbReference>
<dbReference type="AlphaFoldDB" id="W9Z363"/>
<evidence type="ECO:0000256" key="3">
    <source>
        <dbReference type="ARBA" id="ARBA00013165"/>
    </source>
</evidence>
<keyword evidence="5 12" id="KW-0547">Nucleotide-binding</keyword>
<dbReference type="PRINTS" id="PR00984">
    <property type="entry name" value="TRNASYNTHILE"/>
</dbReference>
<evidence type="ECO:0000256" key="7">
    <source>
        <dbReference type="ARBA" id="ARBA00022917"/>
    </source>
</evidence>
<sequence>MTQAAKDAGKFLKSTLRLPSSTFPPRPKPADIARYLPRCTDDLYAWQRRERPTANTFVLHDGPPYANGELHVGHALNKIIKDMICRSRLAEGRRVDYVPGWDCHGLPIELKALEQHGWERGQGVDPVAIRKAARKFAYKTVEKQMAGFRSWGVMGDWKNHWKTMDKSFEMRQLAVFQAMAQHGLIYRKHKPVYWSPSSGTALAEAELEYQDDHVSTAALVKFPLDASSFLSADEPVSALIWTTTPWTLPANQAIAVHSSLQYSLVRSDTFGLLIVAAARVPYLAETIGEQVKVVVESLPIDKLLRSTYSGLSEFGEGAANRPIVHADFVSAQSGTGLVHCAPGHGMEDYEALQPLIQASKVSVRAPLDNLGRFDDTASPCNPGLLAGKYVFKEGNRAVLELLQENGLLVHQHEYKHKYPIDWRTKEPVIIRATAQWFADISKIKNDTMHALDAVHFLPETGKSRLRSFVENRSEWCISRQRAWGVPIPAIYHKVTGEAVLTPESIGHIIRVINERGIDAWWSDVPDDPRWVHPGLSPNSSDYVRGMDTMDVWFDSGTSWTFMRRDKEGLLDHRAQSAPLADVYVEGTDQHRGWFQSSLLTNVAYQKSSQPSTASDSPSCHAPFRTLATHGFTLDAHGKKMSKSLGNVIAPAEIIAGIQPASKTVSAPAKAPQQTKGKREHHPLGPDALRMWVASSEWTKDVVISDKVVSSVHNALDKYRLTMKMLLGMLGDFDPQRLVPYDKMSRLDQIAMLQLYISCHSVRKAYPDLEFHKAASAIYRWVATDLSSFYFEAIKDIIYCEKPGSDRRLSAQTALHHILCQLQNMLGPITPLLVEESWEHSSEKYKAVLDHPLKRMWAYPPEEWYDEALEQVMPTVMAINSSVKAAQETARKEKLMGQSLASDVKIHLETGIDLSSIPKETLKEILVVSEVEILMGEDVDNADDRTSADLGQEWTRSSEIVSSEGKRLGIVHVTNARGAKCARCWKYVVPRETLSKPGAQDIENPHLCGRCTEAVAEYQK</sequence>
<dbReference type="Proteomes" id="UP000019484">
    <property type="component" value="Unassembled WGS sequence"/>
</dbReference>
<dbReference type="eggNOG" id="KOG0433">
    <property type="taxonomic scope" value="Eukaryota"/>
</dbReference>
<comment type="caution">
    <text evidence="16">The sequence shown here is derived from an EMBL/GenBank/DDBJ whole genome shotgun (WGS) entry which is preliminary data.</text>
</comment>
<dbReference type="InterPro" id="IPR014729">
    <property type="entry name" value="Rossmann-like_a/b/a_fold"/>
</dbReference>
<evidence type="ECO:0000256" key="6">
    <source>
        <dbReference type="ARBA" id="ARBA00022840"/>
    </source>
</evidence>
<keyword evidence="7 12" id="KW-0648">Protein biosynthesis</keyword>
<organism evidence="16 17">
    <name type="scientific">Capronia coronata CBS 617.96</name>
    <dbReference type="NCBI Taxonomy" id="1182541"/>
    <lineage>
        <taxon>Eukaryota</taxon>
        <taxon>Fungi</taxon>
        <taxon>Dikarya</taxon>
        <taxon>Ascomycota</taxon>
        <taxon>Pezizomycotina</taxon>
        <taxon>Eurotiomycetes</taxon>
        <taxon>Chaetothyriomycetidae</taxon>
        <taxon>Chaetothyriales</taxon>
        <taxon>Herpotrichiellaceae</taxon>
        <taxon>Capronia</taxon>
    </lineage>
</organism>
<dbReference type="InterPro" id="IPR009080">
    <property type="entry name" value="tRNAsynth_Ia_anticodon-bd"/>
</dbReference>
<feature type="domain" description="Aminoacyl-tRNA synthetase class Ia" evidence="14">
    <location>
        <begin position="41"/>
        <end position="703"/>
    </location>
</feature>
<dbReference type="Gene3D" id="3.90.740.10">
    <property type="entry name" value="Valyl/Leucyl/Isoleucyl-tRNA synthetase, editing domain"/>
    <property type="match status" value="1"/>
</dbReference>
<gene>
    <name evidence="16" type="ORF">A1O1_01147</name>
</gene>
<dbReference type="GO" id="GO:0000049">
    <property type="term" value="F:tRNA binding"/>
    <property type="evidence" value="ECO:0007669"/>
    <property type="project" value="InterPro"/>
</dbReference>
<evidence type="ECO:0000259" key="15">
    <source>
        <dbReference type="Pfam" id="PF08264"/>
    </source>
</evidence>
<dbReference type="InterPro" id="IPR033708">
    <property type="entry name" value="Anticodon_Ile_BEm"/>
</dbReference>
<dbReference type="InterPro" id="IPR001412">
    <property type="entry name" value="aa-tRNA-synth_I_CS"/>
</dbReference>
<dbReference type="FunFam" id="3.40.50.620:FF:000111">
    <property type="entry name" value="Mitochondrial isoleucyl-tRNA synthetase"/>
    <property type="match status" value="1"/>
</dbReference>
<dbReference type="GO" id="GO:0002161">
    <property type="term" value="F:aminoacyl-tRNA deacylase activity"/>
    <property type="evidence" value="ECO:0007669"/>
    <property type="project" value="InterPro"/>
</dbReference>
<dbReference type="InterPro" id="IPR002301">
    <property type="entry name" value="Ile-tRNA-ligase"/>
</dbReference>
<evidence type="ECO:0000259" key="14">
    <source>
        <dbReference type="Pfam" id="PF00133"/>
    </source>
</evidence>
<dbReference type="CDD" id="cd07960">
    <property type="entry name" value="Anticodon_Ia_Ile_BEm"/>
    <property type="match status" value="1"/>
</dbReference>
<protein>
    <recommendedName>
        <fullName evidence="11">Isoleucine--tRNA ligase, mitochondrial</fullName>
        <ecNumber evidence="3">6.1.1.5</ecNumber>
    </recommendedName>
    <alternativeName>
        <fullName evidence="9">Isoleucyl-tRNA synthetase</fullName>
    </alternativeName>
</protein>
<dbReference type="PROSITE" id="PS00178">
    <property type="entry name" value="AA_TRNA_LIGASE_I"/>
    <property type="match status" value="1"/>
</dbReference>
<dbReference type="HAMAP" id="MF_02002">
    <property type="entry name" value="Ile_tRNA_synth_type1"/>
    <property type="match status" value="1"/>
</dbReference>
<dbReference type="PANTHER" id="PTHR42765">
    <property type="entry name" value="SOLEUCYL-TRNA SYNTHETASE"/>
    <property type="match status" value="1"/>
</dbReference>
<dbReference type="EMBL" id="AMWN01000001">
    <property type="protein sequence ID" value="EXJ96021.1"/>
    <property type="molecule type" value="Genomic_DNA"/>
</dbReference>
<dbReference type="SUPFAM" id="SSF52374">
    <property type="entry name" value="Nucleotidylyl transferase"/>
    <property type="match status" value="1"/>
</dbReference>
<dbReference type="InterPro" id="IPR023585">
    <property type="entry name" value="Ile-tRNA-ligase_type1"/>
</dbReference>
<dbReference type="Pfam" id="PF08264">
    <property type="entry name" value="Anticodon_1"/>
    <property type="match status" value="1"/>
</dbReference>
<keyword evidence="17" id="KW-1185">Reference proteome</keyword>
<comment type="similarity">
    <text evidence="2 12">Belongs to the class-I aminoacyl-tRNA synthetase family.</text>
</comment>
<dbReference type="SUPFAM" id="SSF50677">
    <property type="entry name" value="ValRS/IleRS/LeuRS editing domain"/>
    <property type="match status" value="1"/>
</dbReference>
<dbReference type="GO" id="GO:0006428">
    <property type="term" value="P:isoleucyl-tRNA aminoacylation"/>
    <property type="evidence" value="ECO:0007669"/>
    <property type="project" value="InterPro"/>
</dbReference>
<accession>W9Z363</accession>
<dbReference type="Gene3D" id="1.10.10.830">
    <property type="entry name" value="Ile-tRNA synthetase CP2 domain-like"/>
    <property type="match status" value="1"/>
</dbReference>
<evidence type="ECO:0000256" key="9">
    <source>
        <dbReference type="ARBA" id="ARBA00032665"/>
    </source>
</evidence>
<evidence type="ECO:0000256" key="4">
    <source>
        <dbReference type="ARBA" id="ARBA00022598"/>
    </source>
</evidence>
<evidence type="ECO:0000256" key="10">
    <source>
        <dbReference type="ARBA" id="ARBA00048359"/>
    </source>
</evidence>
<evidence type="ECO:0000313" key="17">
    <source>
        <dbReference type="Proteomes" id="UP000019484"/>
    </source>
</evidence>
<comment type="catalytic activity">
    <reaction evidence="10">
        <text>tRNA(Ile) + L-isoleucine + ATP = L-isoleucyl-tRNA(Ile) + AMP + diphosphate</text>
        <dbReference type="Rhea" id="RHEA:11060"/>
        <dbReference type="Rhea" id="RHEA-COMP:9666"/>
        <dbReference type="Rhea" id="RHEA-COMP:9695"/>
        <dbReference type="ChEBI" id="CHEBI:30616"/>
        <dbReference type="ChEBI" id="CHEBI:33019"/>
        <dbReference type="ChEBI" id="CHEBI:58045"/>
        <dbReference type="ChEBI" id="CHEBI:78442"/>
        <dbReference type="ChEBI" id="CHEBI:78528"/>
        <dbReference type="ChEBI" id="CHEBI:456215"/>
        <dbReference type="EC" id="6.1.1.5"/>
    </reaction>
</comment>
<dbReference type="InterPro" id="IPR050081">
    <property type="entry name" value="Ile-tRNA_ligase"/>
</dbReference>
<evidence type="ECO:0000256" key="11">
    <source>
        <dbReference type="ARBA" id="ARBA00068280"/>
    </source>
</evidence>
<name>W9Z363_9EURO</name>
<keyword evidence="8 12" id="KW-0030">Aminoacyl-tRNA synthetase</keyword>
<comment type="subcellular location">
    <subcellularLocation>
        <location evidence="1">Mitochondrion</location>
    </subcellularLocation>
</comment>
<evidence type="ECO:0000313" key="16">
    <source>
        <dbReference type="EMBL" id="EXJ96021.1"/>
    </source>
</evidence>
<proteinExistence type="inferred from homology"/>
<dbReference type="InterPro" id="IPR002300">
    <property type="entry name" value="aa-tRNA-synth_Ia"/>
</dbReference>
<feature type="region of interest" description="Disordered" evidence="13">
    <location>
        <begin position="662"/>
        <end position="683"/>
    </location>
</feature>
<keyword evidence="4 12" id="KW-0436">Ligase</keyword>
<evidence type="ECO:0000256" key="13">
    <source>
        <dbReference type="SAM" id="MobiDB-lite"/>
    </source>
</evidence>
<evidence type="ECO:0000256" key="8">
    <source>
        <dbReference type="ARBA" id="ARBA00023146"/>
    </source>
</evidence>
<reference evidence="16 17" key="1">
    <citation type="submission" date="2013-03" db="EMBL/GenBank/DDBJ databases">
        <title>The Genome Sequence of Capronia coronata CBS 617.96.</title>
        <authorList>
            <consortium name="The Broad Institute Genomics Platform"/>
            <person name="Cuomo C."/>
            <person name="de Hoog S."/>
            <person name="Gorbushina A."/>
            <person name="Walker B."/>
            <person name="Young S.K."/>
            <person name="Zeng Q."/>
            <person name="Gargeya S."/>
            <person name="Fitzgerald M."/>
            <person name="Haas B."/>
            <person name="Abouelleil A."/>
            <person name="Allen A.W."/>
            <person name="Alvarado L."/>
            <person name="Arachchi H.M."/>
            <person name="Berlin A.M."/>
            <person name="Chapman S.B."/>
            <person name="Gainer-Dewar J."/>
            <person name="Goldberg J."/>
            <person name="Griggs A."/>
            <person name="Gujja S."/>
            <person name="Hansen M."/>
            <person name="Howarth C."/>
            <person name="Imamovic A."/>
            <person name="Ireland A."/>
            <person name="Larimer J."/>
            <person name="McCowan C."/>
            <person name="Murphy C."/>
            <person name="Pearson M."/>
            <person name="Poon T.W."/>
            <person name="Priest M."/>
            <person name="Roberts A."/>
            <person name="Saif S."/>
            <person name="Shea T."/>
            <person name="Sisk P."/>
            <person name="Sykes S."/>
            <person name="Wortman J."/>
            <person name="Nusbaum C."/>
            <person name="Birren B."/>
        </authorList>
    </citation>
    <scope>NUCLEOTIDE SEQUENCE [LARGE SCALE GENOMIC DNA]</scope>
    <source>
        <strain evidence="16 17">CBS 617.96</strain>
    </source>
</reference>
<evidence type="ECO:0000256" key="5">
    <source>
        <dbReference type="ARBA" id="ARBA00022741"/>
    </source>
</evidence>
<dbReference type="InterPro" id="IPR009008">
    <property type="entry name" value="Val/Leu/Ile-tRNA-synth_edit"/>
</dbReference>
<dbReference type="InterPro" id="IPR013155">
    <property type="entry name" value="M/V/L/I-tRNA-synth_anticd-bd"/>
</dbReference>
<evidence type="ECO:0000256" key="1">
    <source>
        <dbReference type="ARBA" id="ARBA00004173"/>
    </source>
</evidence>
<dbReference type="PANTHER" id="PTHR42765:SF1">
    <property type="entry name" value="ISOLEUCINE--TRNA LIGASE, MITOCHONDRIAL"/>
    <property type="match status" value="1"/>
</dbReference>
<keyword evidence="6 12" id="KW-0067">ATP-binding</keyword>